<proteinExistence type="predicted"/>
<dbReference type="EMBL" id="JACHNY010000002">
    <property type="protein sequence ID" value="MBB4617329.1"/>
    <property type="molecule type" value="Genomic_DNA"/>
</dbReference>
<keyword evidence="2" id="KW-1185">Reference proteome</keyword>
<evidence type="ECO:0000313" key="1">
    <source>
        <dbReference type="EMBL" id="MBB4617329.1"/>
    </source>
</evidence>
<evidence type="ECO:0000313" key="2">
    <source>
        <dbReference type="Proteomes" id="UP000574769"/>
    </source>
</evidence>
<dbReference type="AlphaFoldDB" id="A0A7W7EXS6"/>
<sequence length="34" mass="3955">MPAKTMLLTRFQHRRDRDALGWYFGNGVTFAIIA</sequence>
<dbReference type="Proteomes" id="UP000574769">
    <property type="component" value="Unassembled WGS sequence"/>
</dbReference>
<organism evidence="1 2">
    <name type="scientific">Sphingomonas abaci</name>
    <dbReference type="NCBI Taxonomy" id="237611"/>
    <lineage>
        <taxon>Bacteria</taxon>
        <taxon>Pseudomonadati</taxon>
        <taxon>Pseudomonadota</taxon>
        <taxon>Alphaproteobacteria</taxon>
        <taxon>Sphingomonadales</taxon>
        <taxon>Sphingomonadaceae</taxon>
        <taxon>Sphingomonas</taxon>
    </lineage>
</organism>
<protein>
    <submittedName>
        <fullName evidence="1">Uncharacterized protein</fullName>
    </submittedName>
</protein>
<name>A0A7W7EXS6_9SPHN</name>
<reference evidence="1 2" key="1">
    <citation type="submission" date="2020-08" db="EMBL/GenBank/DDBJ databases">
        <title>Genomic Encyclopedia of Type Strains, Phase IV (KMG-IV): sequencing the most valuable type-strain genomes for metagenomic binning, comparative biology and taxonomic classification.</title>
        <authorList>
            <person name="Goeker M."/>
        </authorList>
    </citation>
    <scope>NUCLEOTIDE SEQUENCE [LARGE SCALE GENOMIC DNA]</scope>
    <source>
        <strain evidence="1 2">DSM 15867</strain>
    </source>
</reference>
<accession>A0A7W7EXS6</accession>
<comment type="caution">
    <text evidence="1">The sequence shown here is derived from an EMBL/GenBank/DDBJ whole genome shotgun (WGS) entry which is preliminary data.</text>
</comment>
<gene>
    <name evidence="1" type="ORF">GGQ96_001449</name>
</gene>